<comment type="similarity">
    <text evidence="3">Belongs to the HAD-like hydrolase superfamily. SerB family.</text>
</comment>
<dbReference type="GO" id="GO:0036424">
    <property type="term" value="F:L-phosphoserine phosphatase activity"/>
    <property type="evidence" value="ECO:0007669"/>
    <property type="project" value="EnsemblFungi"/>
</dbReference>
<gene>
    <name evidence="12" type="primary">KAFR0B04060</name>
    <name evidence="12" type="ORF">KAFR_0B04060</name>
</gene>
<dbReference type="InterPro" id="IPR036412">
    <property type="entry name" value="HAD-like_sf"/>
</dbReference>
<dbReference type="InterPro" id="IPR050582">
    <property type="entry name" value="HAD-like_SerB"/>
</dbReference>
<evidence type="ECO:0000256" key="7">
    <source>
        <dbReference type="ARBA" id="ARBA00022801"/>
    </source>
</evidence>
<evidence type="ECO:0000256" key="8">
    <source>
        <dbReference type="ARBA" id="ARBA00022842"/>
    </source>
</evidence>
<dbReference type="PANTHER" id="PTHR43344:SF2">
    <property type="entry name" value="PHOSPHOSERINE PHOSPHATASE"/>
    <property type="match status" value="1"/>
</dbReference>
<dbReference type="NCBIfam" id="TIGR00338">
    <property type="entry name" value="serB"/>
    <property type="match status" value="1"/>
</dbReference>
<dbReference type="EC" id="3.1.3.3" evidence="4"/>
<dbReference type="EMBL" id="HE650822">
    <property type="protein sequence ID" value="CCF56702.1"/>
    <property type="molecule type" value="Genomic_DNA"/>
</dbReference>
<evidence type="ECO:0000256" key="1">
    <source>
        <dbReference type="ARBA" id="ARBA00001946"/>
    </source>
</evidence>
<keyword evidence="8" id="KW-0460">Magnesium</keyword>
<evidence type="ECO:0000256" key="10">
    <source>
        <dbReference type="ARBA" id="ARBA00031693"/>
    </source>
</evidence>
<dbReference type="NCBIfam" id="TIGR01488">
    <property type="entry name" value="HAD-SF-IB"/>
    <property type="match status" value="1"/>
</dbReference>
<accession>H2AQQ2</accession>
<dbReference type="PANTHER" id="PTHR43344">
    <property type="entry name" value="PHOSPHOSERINE PHOSPHATASE"/>
    <property type="match status" value="1"/>
</dbReference>
<dbReference type="SUPFAM" id="SSF56784">
    <property type="entry name" value="HAD-like"/>
    <property type="match status" value="1"/>
</dbReference>
<protein>
    <recommendedName>
        <fullName evidence="4">phosphoserine phosphatase</fullName>
        <ecNumber evidence="4">3.1.3.3</ecNumber>
    </recommendedName>
    <alternativeName>
        <fullName evidence="10">O-phosphoserine phosphohydrolase</fullName>
    </alternativeName>
</protein>
<feature type="active site" description="Nucleophile" evidence="11">
    <location>
        <position position="79"/>
    </location>
</feature>
<keyword evidence="13" id="KW-1185">Reference proteome</keyword>
<evidence type="ECO:0000256" key="4">
    <source>
        <dbReference type="ARBA" id="ARBA00012640"/>
    </source>
</evidence>
<proteinExistence type="inferred from homology"/>
<evidence type="ECO:0000313" key="12">
    <source>
        <dbReference type="EMBL" id="CCF56702.1"/>
    </source>
</evidence>
<dbReference type="GO" id="GO:0006564">
    <property type="term" value="P:L-serine biosynthetic process"/>
    <property type="evidence" value="ECO:0007669"/>
    <property type="project" value="UniProtKB-KW"/>
</dbReference>
<name>H2AQQ2_KAZAF</name>
<keyword evidence="7" id="KW-0378">Hydrolase</keyword>
<evidence type="ECO:0000256" key="9">
    <source>
        <dbReference type="ARBA" id="ARBA00023299"/>
    </source>
</evidence>
<dbReference type="STRING" id="1071382.H2AQQ2"/>
<dbReference type="KEGG" id="kaf:KAFR_0B04060"/>
<dbReference type="GO" id="GO:0000287">
    <property type="term" value="F:magnesium ion binding"/>
    <property type="evidence" value="ECO:0007669"/>
    <property type="project" value="TreeGrafter"/>
</dbReference>
<evidence type="ECO:0000256" key="11">
    <source>
        <dbReference type="PIRSR" id="PIRSR604469-1"/>
    </source>
</evidence>
<dbReference type="SFLD" id="SFLDF00029">
    <property type="entry name" value="phosphoserine_phosphatase"/>
    <property type="match status" value="1"/>
</dbReference>
<dbReference type="OrthoDB" id="27226at2759"/>
<comment type="pathway">
    <text evidence="2">Amino-acid biosynthesis; L-serine biosynthesis; L-serine from 3-phospho-D-glycerate: step 3/3.</text>
</comment>
<dbReference type="Proteomes" id="UP000005220">
    <property type="component" value="Chromosome 2"/>
</dbReference>
<keyword evidence="6" id="KW-0479">Metal-binding</keyword>
<dbReference type="SFLD" id="SFLDG01137">
    <property type="entry name" value="C1.6.1:_Phosphoserine_Phosphat"/>
    <property type="match status" value="1"/>
</dbReference>
<dbReference type="GO" id="GO:0005737">
    <property type="term" value="C:cytoplasm"/>
    <property type="evidence" value="ECO:0007669"/>
    <property type="project" value="TreeGrafter"/>
</dbReference>
<dbReference type="InParanoid" id="H2AQQ2"/>
<evidence type="ECO:0000313" key="13">
    <source>
        <dbReference type="Proteomes" id="UP000005220"/>
    </source>
</evidence>
<dbReference type="Gene3D" id="3.40.50.1000">
    <property type="entry name" value="HAD superfamily/HAD-like"/>
    <property type="match status" value="1"/>
</dbReference>
<dbReference type="UniPathway" id="UPA00135">
    <property type="reaction ID" value="UER00198"/>
</dbReference>
<dbReference type="FunCoup" id="H2AQQ2">
    <property type="interactions" value="587"/>
</dbReference>
<dbReference type="InterPro" id="IPR004469">
    <property type="entry name" value="PSP"/>
</dbReference>
<evidence type="ECO:0000256" key="3">
    <source>
        <dbReference type="ARBA" id="ARBA00009184"/>
    </source>
</evidence>
<dbReference type="SFLD" id="SFLDG01136">
    <property type="entry name" value="C1.6:_Phosphoserine_Phosphatas"/>
    <property type="match status" value="1"/>
</dbReference>
<keyword evidence="5" id="KW-0028">Amino-acid biosynthesis</keyword>
<evidence type="ECO:0000256" key="6">
    <source>
        <dbReference type="ARBA" id="ARBA00022723"/>
    </source>
</evidence>
<dbReference type="Pfam" id="PF00702">
    <property type="entry name" value="Hydrolase"/>
    <property type="match status" value="1"/>
</dbReference>
<dbReference type="eggNOG" id="KOG1615">
    <property type="taxonomic scope" value="Eukaryota"/>
</dbReference>
<dbReference type="GeneID" id="13883241"/>
<dbReference type="HOGENOM" id="CLU_036368_4_0_1"/>
<dbReference type="SFLD" id="SFLDS00003">
    <property type="entry name" value="Haloacid_Dehalogenase"/>
    <property type="match status" value="1"/>
</dbReference>
<comment type="cofactor">
    <cofactor evidence="1">
        <name>Mg(2+)</name>
        <dbReference type="ChEBI" id="CHEBI:18420"/>
    </cofactor>
</comment>
<feature type="active site" description="Proton donor" evidence="11">
    <location>
        <position position="81"/>
    </location>
</feature>
<keyword evidence="9" id="KW-0718">Serine biosynthesis</keyword>
<dbReference type="InterPro" id="IPR023214">
    <property type="entry name" value="HAD_sf"/>
</dbReference>
<dbReference type="RefSeq" id="XP_003955837.1">
    <property type="nucleotide sequence ID" value="XM_003955788.1"/>
</dbReference>
<dbReference type="AlphaFoldDB" id="H2AQQ2"/>
<evidence type="ECO:0000256" key="2">
    <source>
        <dbReference type="ARBA" id="ARBA00005135"/>
    </source>
</evidence>
<evidence type="ECO:0000256" key="5">
    <source>
        <dbReference type="ARBA" id="ARBA00022605"/>
    </source>
</evidence>
<reference evidence="12 13" key="1">
    <citation type="journal article" date="2011" name="Proc. Natl. Acad. Sci. U.S.A.">
        <title>Evolutionary erosion of yeast sex chromosomes by mating-type switching accidents.</title>
        <authorList>
            <person name="Gordon J.L."/>
            <person name="Armisen D."/>
            <person name="Proux-Wera E."/>
            <person name="Oheigeartaigh S.S."/>
            <person name="Byrne K.P."/>
            <person name="Wolfe K.H."/>
        </authorList>
    </citation>
    <scope>NUCLEOTIDE SEQUENCE [LARGE SCALE GENOMIC DNA]</scope>
    <source>
        <strain evidence="13">ATCC 22294 / BCRC 22015 / CBS 2517 / CECT 1963 / NBRC 1671 / NRRL Y-8276</strain>
    </source>
</reference>
<sequence>MQKFVITVISHGDILDIVPFEKTISKECNIVKTIKLSSRSSDIHVESVERPQDIDTAAHDVIIQKDDEYRRNKKLVVFDMDSTLIYQEVIELIAAYANVEDKVRSITNRAMNNEIDFKESLKERVALLKGIRFEDILNEIKDKLVITEGVTDLCHVLKEDGVHLAVLSGGFIEFAEVIKKKLNLDVACANVLERDSNGILTGKLVNLDEIVDGEFKANKLLSMCKELNVPVKSSVMIGDGGNDLPAMSVAGFGVAWNAKPIVQMKAPSKLNTKSLSDVLYIFGYTQEEINEKRRH</sequence>
<organism evidence="12 13">
    <name type="scientific">Kazachstania africana (strain ATCC 22294 / BCRC 22015 / CBS 2517 / CECT 1963 / NBRC 1671 / NRRL Y-8276)</name>
    <name type="common">Yeast</name>
    <name type="synonym">Kluyveromyces africanus</name>
    <dbReference type="NCBI Taxonomy" id="1071382"/>
    <lineage>
        <taxon>Eukaryota</taxon>
        <taxon>Fungi</taxon>
        <taxon>Dikarya</taxon>
        <taxon>Ascomycota</taxon>
        <taxon>Saccharomycotina</taxon>
        <taxon>Saccharomycetes</taxon>
        <taxon>Saccharomycetales</taxon>
        <taxon>Saccharomycetaceae</taxon>
        <taxon>Kazachstania</taxon>
    </lineage>
</organism>